<protein>
    <submittedName>
        <fullName evidence="1">Uncharacterized protein</fullName>
    </submittedName>
</protein>
<dbReference type="AlphaFoldDB" id="A0A8X6RZB4"/>
<dbReference type="EMBL" id="BMAU01021206">
    <property type="protein sequence ID" value="GFX99225.1"/>
    <property type="molecule type" value="Genomic_DNA"/>
</dbReference>
<comment type="caution">
    <text evidence="1">The sequence shown here is derived from an EMBL/GenBank/DDBJ whole genome shotgun (WGS) entry which is preliminary data.</text>
</comment>
<name>A0A8X6RZB4_TRICX</name>
<proteinExistence type="predicted"/>
<reference evidence="1" key="1">
    <citation type="submission" date="2020-08" db="EMBL/GenBank/DDBJ databases">
        <title>Multicomponent nature underlies the extraordinary mechanical properties of spider dragline silk.</title>
        <authorList>
            <person name="Kono N."/>
            <person name="Nakamura H."/>
            <person name="Mori M."/>
            <person name="Yoshida Y."/>
            <person name="Ohtoshi R."/>
            <person name="Malay A.D."/>
            <person name="Moran D.A.P."/>
            <person name="Tomita M."/>
            <person name="Numata K."/>
            <person name="Arakawa K."/>
        </authorList>
    </citation>
    <scope>NUCLEOTIDE SEQUENCE</scope>
</reference>
<evidence type="ECO:0000313" key="2">
    <source>
        <dbReference type="Proteomes" id="UP000887159"/>
    </source>
</evidence>
<gene>
    <name evidence="1" type="ORF">TNCV_2494061</name>
</gene>
<dbReference type="Proteomes" id="UP000887159">
    <property type="component" value="Unassembled WGS sequence"/>
</dbReference>
<organism evidence="1 2">
    <name type="scientific">Trichonephila clavipes</name>
    <name type="common">Golden silk orbweaver</name>
    <name type="synonym">Nephila clavipes</name>
    <dbReference type="NCBI Taxonomy" id="2585209"/>
    <lineage>
        <taxon>Eukaryota</taxon>
        <taxon>Metazoa</taxon>
        <taxon>Ecdysozoa</taxon>
        <taxon>Arthropoda</taxon>
        <taxon>Chelicerata</taxon>
        <taxon>Arachnida</taxon>
        <taxon>Araneae</taxon>
        <taxon>Araneomorphae</taxon>
        <taxon>Entelegynae</taxon>
        <taxon>Araneoidea</taxon>
        <taxon>Nephilidae</taxon>
        <taxon>Trichonephila</taxon>
    </lineage>
</organism>
<evidence type="ECO:0000313" key="1">
    <source>
        <dbReference type="EMBL" id="GFX99225.1"/>
    </source>
</evidence>
<sequence>MAKILLFGTEGAQIESSFTCYVAGDCKCLDDVIWSATFSFPLSVPFPSPPGERSKHQPTCSARYTNAYLVVL</sequence>
<accession>A0A8X6RZB4</accession>
<keyword evidence="2" id="KW-1185">Reference proteome</keyword>